<dbReference type="CDD" id="cd06263">
    <property type="entry name" value="MAM"/>
    <property type="match status" value="1"/>
</dbReference>
<dbReference type="EMBL" id="JAUJEA010000004">
    <property type="protein sequence ID" value="MDN5202357.1"/>
    <property type="molecule type" value="Genomic_DNA"/>
</dbReference>
<accession>A0ABT8KNR3</accession>
<keyword evidence="3" id="KW-1185">Reference proteome</keyword>
<feature type="domain" description="MAM" evidence="1">
    <location>
        <begin position="305"/>
        <end position="461"/>
    </location>
</feature>
<dbReference type="Gene3D" id="3.40.390.10">
    <property type="entry name" value="Collagenase (Catalytic Domain)"/>
    <property type="match status" value="1"/>
</dbReference>
<dbReference type="Proteomes" id="UP001172082">
    <property type="component" value="Unassembled WGS sequence"/>
</dbReference>
<dbReference type="SMART" id="SM00137">
    <property type="entry name" value="MAM"/>
    <property type="match status" value="1"/>
</dbReference>
<evidence type="ECO:0000259" key="1">
    <source>
        <dbReference type="PROSITE" id="PS50060"/>
    </source>
</evidence>
<dbReference type="NCBIfam" id="TIGR04183">
    <property type="entry name" value="Por_Secre_tail"/>
    <property type="match status" value="1"/>
</dbReference>
<dbReference type="Gene3D" id="2.60.120.200">
    <property type="match status" value="1"/>
</dbReference>
<dbReference type="PROSITE" id="PS50060">
    <property type="entry name" value="MAM_2"/>
    <property type="match status" value="1"/>
</dbReference>
<evidence type="ECO:0000313" key="3">
    <source>
        <dbReference type="Proteomes" id="UP001172082"/>
    </source>
</evidence>
<dbReference type="SUPFAM" id="SSF49899">
    <property type="entry name" value="Concanavalin A-like lectins/glucanases"/>
    <property type="match status" value="1"/>
</dbReference>
<comment type="caution">
    <text evidence="2">The sequence shown here is derived from an EMBL/GenBank/DDBJ whole genome shotgun (WGS) entry which is preliminary data.</text>
</comment>
<protein>
    <submittedName>
        <fullName evidence="2">T9SS type A sorting domain-containing protein</fullName>
    </submittedName>
</protein>
<proteinExistence type="predicted"/>
<dbReference type="Pfam" id="PF18962">
    <property type="entry name" value="Por_Secre_tail"/>
    <property type="match status" value="1"/>
</dbReference>
<dbReference type="InterPro" id="IPR051560">
    <property type="entry name" value="MAM_domain-containing"/>
</dbReference>
<reference evidence="2" key="1">
    <citation type="submission" date="2023-06" db="EMBL/GenBank/DDBJ databases">
        <title>Genomic of Parafulvivirga corallium.</title>
        <authorList>
            <person name="Wang G."/>
        </authorList>
    </citation>
    <scope>NUCLEOTIDE SEQUENCE</scope>
    <source>
        <strain evidence="2">BMA10</strain>
    </source>
</reference>
<organism evidence="2 3">
    <name type="scientific">Splendidivirga corallicola</name>
    <dbReference type="NCBI Taxonomy" id="3051826"/>
    <lineage>
        <taxon>Bacteria</taxon>
        <taxon>Pseudomonadati</taxon>
        <taxon>Bacteroidota</taxon>
        <taxon>Cytophagia</taxon>
        <taxon>Cytophagales</taxon>
        <taxon>Splendidivirgaceae</taxon>
        <taxon>Splendidivirga</taxon>
    </lineage>
</organism>
<dbReference type="InterPro" id="IPR024079">
    <property type="entry name" value="MetalloPept_cat_dom_sf"/>
</dbReference>
<dbReference type="InterPro" id="IPR026444">
    <property type="entry name" value="Secre_tail"/>
</dbReference>
<dbReference type="PANTHER" id="PTHR23282">
    <property type="entry name" value="APICAL ENDOSOMAL GLYCOPROTEIN PRECURSOR"/>
    <property type="match status" value="1"/>
</dbReference>
<sequence length="555" mass="62291">MTKCTLFIIIFSIGVSCLYGQNSKVEYCGTTVSEEDLEYLLATADRRNEIVEEFISRTTGQRRMDFEIPVQFHISRTSSGENPALTLDQIQEAITVLNEGFQPMNISFIACGDPNYLDNTGWHTEFSKDNDDPSLNGIDKPYVLNIYVFPDIDGANGYAKFPRKQEDRIVVESEPALLSTIIHEVGHYFSLLHTYEESRGKEFVDGSNCGIAGDLICDTPPDPGKRDLYENCVYNGNVTDPLGALYQPDGFNYMGRGQQSCRSKFSQQQMSRILASLLMDRYYLINCAGEAPIINCPVVINDFPYTESFEDHVGNSDWIQDVVNDEVNWNWGSSTPSNDTGPDNAIDGIYFMYIEASDANHSSGILRSPCIDLTDQTTASISFSYHMFGEDIATLKFQISVDDGTIWKTIWSESGDKGLKWQQSLVNLDQYVGDRIQLRFEGSTGDNSRGDIALDNIEISNEVITSISEGVNMDVKLFPNPTDKSLSIQYEGQPGANTTVFIIGLDGRVLYKKDYLSKPGINEFSINIEVLRTGIYFLKLINDHSQHMTKFYVIK</sequence>
<dbReference type="PROSITE" id="PS51257">
    <property type="entry name" value="PROKAR_LIPOPROTEIN"/>
    <property type="match status" value="1"/>
</dbReference>
<dbReference type="InterPro" id="IPR000998">
    <property type="entry name" value="MAM_dom"/>
</dbReference>
<name>A0ABT8KNR3_9BACT</name>
<dbReference type="PANTHER" id="PTHR23282:SF101">
    <property type="entry name" value="MAM DOMAIN-CONTAINING PROTEIN"/>
    <property type="match status" value="1"/>
</dbReference>
<evidence type="ECO:0000313" key="2">
    <source>
        <dbReference type="EMBL" id="MDN5202357.1"/>
    </source>
</evidence>
<dbReference type="SUPFAM" id="SSF55486">
    <property type="entry name" value="Metalloproteases ('zincins'), catalytic domain"/>
    <property type="match status" value="1"/>
</dbReference>
<dbReference type="RefSeq" id="WP_346752382.1">
    <property type="nucleotide sequence ID" value="NZ_JAUJEA010000004.1"/>
</dbReference>
<dbReference type="Pfam" id="PF00629">
    <property type="entry name" value="MAM"/>
    <property type="match status" value="1"/>
</dbReference>
<gene>
    <name evidence="2" type="ORF">QQ008_13305</name>
</gene>
<dbReference type="InterPro" id="IPR013320">
    <property type="entry name" value="ConA-like_dom_sf"/>
</dbReference>
<dbReference type="NCBIfam" id="NF038128">
    <property type="entry name" value="choice_anch_J"/>
    <property type="match status" value="1"/>
</dbReference>